<evidence type="ECO:0000313" key="2">
    <source>
        <dbReference type="Proteomes" id="UP000233556"/>
    </source>
</evidence>
<protein>
    <submittedName>
        <fullName evidence="1">Uncharacterized protein</fullName>
    </submittedName>
</protein>
<accession>A0A2I0TR62</accession>
<dbReference type="Proteomes" id="UP000233556">
    <property type="component" value="Unassembled WGS sequence"/>
</dbReference>
<keyword evidence="2" id="KW-1185">Reference proteome</keyword>
<organism evidence="1 2">
    <name type="scientific">Limosa lapponica baueri</name>
    <dbReference type="NCBI Taxonomy" id="1758121"/>
    <lineage>
        <taxon>Eukaryota</taxon>
        <taxon>Metazoa</taxon>
        <taxon>Chordata</taxon>
        <taxon>Craniata</taxon>
        <taxon>Vertebrata</taxon>
        <taxon>Euteleostomi</taxon>
        <taxon>Archelosauria</taxon>
        <taxon>Archosauria</taxon>
        <taxon>Dinosauria</taxon>
        <taxon>Saurischia</taxon>
        <taxon>Theropoda</taxon>
        <taxon>Coelurosauria</taxon>
        <taxon>Aves</taxon>
        <taxon>Neognathae</taxon>
        <taxon>Neoaves</taxon>
        <taxon>Charadriiformes</taxon>
        <taxon>Scolopacidae</taxon>
        <taxon>Limosa</taxon>
    </lineage>
</organism>
<sequence>MLGCINKSTTSRDKEVIAPLYSALVRPHLEYCVQFWSLLHEKDVDKLERAQRRATNMIMVQAAPVVMVANVTKRRLNTFRKLHLLVEKERKINANQACPEKVNEAGEESRPQVL</sequence>
<dbReference type="PANTHER" id="PTHR33332">
    <property type="entry name" value="REVERSE TRANSCRIPTASE DOMAIN-CONTAINING PROTEIN"/>
    <property type="match status" value="1"/>
</dbReference>
<name>A0A2I0TR62_LIMLA</name>
<reference evidence="2" key="1">
    <citation type="submission" date="2017-11" db="EMBL/GenBank/DDBJ databases">
        <authorList>
            <person name="Lima N.C."/>
            <person name="Parody-Merino A.M."/>
            <person name="Battley P.F."/>
            <person name="Fidler A.E."/>
            <person name="Prosdocimi F."/>
        </authorList>
    </citation>
    <scope>NUCLEOTIDE SEQUENCE [LARGE SCALE GENOMIC DNA]</scope>
</reference>
<reference evidence="2" key="2">
    <citation type="submission" date="2017-12" db="EMBL/GenBank/DDBJ databases">
        <title>Genome sequence of the Bar-tailed Godwit (Limosa lapponica baueri).</title>
        <authorList>
            <person name="Lima N.C.B."/>
            <person name="Parody-Merino A.M."/>
            <person name="Battley P.F."/>
            <person name="Fidler A.E."/>
            <person name="Prosdocimi F."/>
        </authorList>
    </citation>
    <scope>NUCLEOTIDE SEQUENCE [LARGE SCALE GENOMIC DNA]</scope>
</reference>
<dbReference type="AlphaFoldDB" id="A0A2I0TR62"/>
<evidence type="ECO:0000313" key="1">
    <source>
        <dbReference type="EMBL" id="PKU36277.1"/>
    </source>
</evidence>
<proteinExistence type="predicted"/>
<dbReference type="EMBL" id="KZ507753">
    <property type="protein sequence ID" value="PKU36277.1"/>
    <property type="molecule type" value="Genomic_DNA"/>
</dbReference>
<gene>
    <name evidence="1" type="ORF">llap_13419</name>
</gene>